<dbReference type="EMBL" id="RKMG01000006">
    <property type="protein sequence ID" value="RPA61013.1"/>
    <property type="molecule type" value="Genomic_DNA"/>
</dbReference>
<dbReference type="InterPro" id="IPR050064">
    <property type="entry name" value="IGPS_HisA/HisF"/>
</dbReference>
<dbReference type="InterPro" id="IPR013785">
    <property type="entry name" value="Aldolase_TIM"/>
</dbReference>
<evidence type="ECO:0000256" key="12">
    <source>
        <dbReference type="ARBA" id="ARBA00032401"/>
    </source>
</evidence>
<dbReference type="AlphaFoldDB" id="A0A3N4GDU6"/>
<comment type="catalytic activity">
    <reaction evidence="13">
        <text>5-[(5-phospho-1-deoxy-D-ribulos-1-ylimino)methylamino]-1-(5-phospho-beta-D-ribosyl)imidazole-4-carboxamide + L-glutamine = D-erythro-1-(imidazol-4-yl)glycerol 3-phosphate + 5-amino-1-(5-phospho-beta-D-ribosyl)imidazole-4-carboxamide + L-glutamate + H(+)</text>
        <dbReference type="Rhea" id="RHEA:24793"/>
        <dbReference type="ChEBI" id="CHEBI:15378"/>
        <dbReference type="ChEBI" id="CHEBI:29985"/>
        <dbReference type="ChEBI" id="CHEBI:58278"/>
        <dbReference type="ChEBI" id="CHEBI:58359"/>
        <dbReference type="ChEBI" id="CHEBI:58475"/>
        <dbReference type="ChEBI" id="CHEBI:58525"/>
        <dbReference type="EC" id="4.3.2.10"/>
    </reaction>
</comment>
<gene>
    <name evidence="15" type="primary">hisF</name>
    <name evidence="15" type="ORF">EF384_03090</name>
</gene>
<dbReference type="InterPro" id="IPR004651">
    <property type="entry name" value="HisF"/>
</dbReference>
<evidence type="ECO:0000256" key="1">
    <source>
        <dbReference type="ARBA" id="ARBA00005091"/>
    </source>
</evidence>
<protein>
    <recommendedName>
        <fullName evidence="5">Imidazole glycerol phosphate synthase subunit HisF</fullName>
        <ecNumber evidence="4">4.3.2.10</ecNumber>
    </recommendedName>
    <alternativeName>
        <fullName evidence="10">IGP synthase cyclase subunit</fullName>
    </alternativeName>
    <alternativeName>
        <fullName evidence="11">IGP synthase subunit HisF</fullName>
    </alternativeName>
    <alternativeName>
        <fullName evidence="12">ImGP synthase subunit HisF</fullName>
    </alternativeName>
</protein>
<evidence type="ECO:0000256" key="10">
    <source>
        <dbReference type="ARBA" id="ARBA00030264"/>
    </source>
</evidence>
<evidence type="ECO:0000313" key="15">
    <source>
        <dbReference type="EMBL" id="RPA61013.1"/>
    </source>
</evidence>
<evidence type="ECO:0000256" key="3">
    <source>
        <dbReference type="ARBA" id="ARBA00011152"/>
    </source>
</evidence>
<dbReference type="CDD" id="cd04731">
    <property type="entry name" value="HisF"/>
    <property type="match status" value="1"/>
</dbReference>
<evidence type="ECO:0000256" key="8">
    <source>
        <dbReference type="ARBA" id="ARBA00023239"/>
    </source>
</evidence>
<dbReference type="SUPFAM" id="SSF51366">
    <property type="entry name" value="Ribulose-phoshate binding barrel"/>
    <property type="match status" value="1"/>
</dbReference>
<comment type="pathway">
    <text evidence="1">Amino-acid biosynthesis; L-histidine biosynthesis; L-histidine from 5-phospho-alpha-D-ribose 1-diphosphate: step 5/9.</text>
</comment>
<dbReference type="PANTHER" id="PTHR21235">
    <property type="entry name" value="IMIDAZOLE GLYCEROL PHOSPHATE SYNTHASE SUBUNIT HISF/H IGP SYNTHASE SUBUNIT HISF/H"/>
    <property type="match status" value="1"/>
</dbReference>
<name>A0A3N4GDU6_9LACT</name>
<dbReference type="InterPro" id="IPR011060">
    <property type="entry name" value="RibuloseP-bd_barrel"/>
</dbReference>
<keyword evidence="8 15" id="KW-0456">Lyase</keyword>
<dbReference type="OrthoDB" id="9781903at2"/>
<evidence type="ECO:0000256" key="11">
    <source>
        <dbReference type="ARBA" id="ARBA00031409"/>
    </source>
</evidence>
<comment type="function">
    <text evidence="9">IGPS catalyzes the conversion of PRFAR and glutamine to IGP, AICAR and glutamate. The HisF subunit catalyzes the cyclization activity that produces IGP and AICAR from PRFAR using the ammonia provided by the HisH subunit.</text>
</comment>
<sequence>MKKIIPCLDTKDGKLVKGVNFVNVKELGDPVEFAKGYSDDGADELVILDITKTSEGHALRTEMIRQVADAIDIPLTVGGGIATLQDIQDALDAGASKVGINSAAAKNPDFINEAVAAYGSDKITIAVDMAYDDEKEGYFLYTNAGQTQEDVDALEWCKECEARGAGALLITSIDTDGAYTGFDIPFLKLASEAVNIPIIASGGAGSISDFIELFEETTIEAGLAASIFHKKEVTVSELKTALANEGIEVANG</sequence>
<evidence type="ECO:0000256" key="6">
    <source>
        <dbReference type="ARBA" id="ARBA00022605"/>
    </source>
</evidence>
<dbReference type="GO" id="GO:0000105">
    <property type="term" value="P:L-histidine biosynthetic process"/>
    <property type="evidence" value="ECO:0007669"/>
    <property type="project" value="UniProtKB-UniPathway"/>
</dbReference>
<comment type="subunit">
    <text evidence="3">Heterodimer of HisH and HisF.</text>
</comment>
<evidence type="ECO:0000256" key="14">
    <source>
        <dbReference type="RuleBase" id="RU003657"/>
    </source>
</evidence>
<comment type="caution">
    <text evidence="15">The sequence shown here is derived from an EMBL/GenBank/DDBJ whole genome shotgun (WGS) entry which is preliminary data.</text>
</comment>
<keyword evidence="16" id="KW-1185">Reference proteome</keyword>
<dbReference type="UniPathway" id="UPA00031">
    <property type="reaction ID" value="UER00010"/>
</dbReference>
<evidence type="ECO:0000256" key="5">
    <source>
        <dbReference type="ARBA" id="ARBA00016318"/>
    </source>
</evidence>
<keyword evidence="6 14" id="KW-0028">Amino-acid biosynthesis</keyword>
<dbReference type="GO" id="GO:0016829">
    <property type="term" value="F:lyase activity"/>
    <property type="evidence" value="ECO:0007669"/>
    <property type="project" value="UniProtKB-KW"/>
</dbReference>
<reference evidence="15 16" key="1">
    <citation type="submission" date="2018-11" db="EMBL/GenBank/DDBJ databases">
        <title>Aerococcus sp. SJQ22, whole genome shotgun sequence.</title>
        <authorList>
            <person name="Sun L."/>
            <person name="Gao X."/>
            <person name="Chen W."/>
            <person name="Huang K."/>
        </authorList>
    </citation>
    <scope>NUCLEOTIDE SEQUENCE [LARGE SCALE GENOMIC DNA]</scope>
    <source>
        <strain evidence="15 16">SJQ22</strain>
    </source>
</reference>
<evidence type="ECO:0000256" key="7">
    <source>
        <dbReference type="ARBA" id="ARBA00023102"/>
    </source>
</evidence>
<dbReference type="Pfam" id="PF00977">
    <property type="entry name" value="His_biosynth"/>
    <property type="match status" value="1"/>
</dbReference>
<proteinExistence type="inferred from homology"/>
<evidence type="ECO:0000256" key="4">
    <source>
        <dbReference type="ARBA" id="ARBA00012809"/>
    </source>
</evidence>
<dbReference type="RefSeq" id="WP_123779527.1">
    <property type="nucleotide sequence ID" value="NZ_RKMG01000006.1"/>
</dbReference>
<evidence type="ECO:0000256" key="2">
    <source>
        <dbReference type="ARBA" id="ARBA00009667"/>
    </source>
</evidence>
<dbReference type="PANTHER" id="PTHR21235:SF2">
    <property type="entry name" value="IMIDAZOLE GLYCEROL PHOSPHATE SYNTHASE HISHF"/>
    <property type="match status" value="1"/>
</dbReference>
<evidence type="ECO:0000313" key="16">
    <source>
        <dbReference type="Proteomes" id="UP000273977"/>
    </source>
</evidence>
<dbReference type="InterPro" id="IPR006062">
    <property type="entry name" value="His_biosynth"/>
</dbReference>
<dbReference type="Gene3D" id="3.20.20.70">
    <property type="entry name" value="Aldolase class I"/>
    <property type="match status" value="1"/>
</dbReference>
<accession>A0A3N4GDU6</accession>
<evidence type="ECO:0000256" key="13">
    <source>
        <dbReference type="ARBA" id="ARBA00047838"/>
    </source>
</evidence>
<organism evidence="15 16">
    <name type="scientific">Aerococcus agrisoli</name>
    <dbReference type="NCBI Taxonomy" id="2487350"/>
    <lineage>
        <taxon>Bacteria</taxon>
        <taxon>Bacillati</taxon>
        <taxon>Bacillota</taxon>
        <taxon>Bacilli</taxon>
        <taxon>Lactobacillales</taxon>
        <taxon>Aerococcaceae</taxon>
        <taxon>Aerococcus</taxon>
    </lineage>
</organism>
<keyword evidence="7 14" id="KW-0368">Histidine biosynthesis</keyword>
<dbReference type="GO" id="GO:0000107">
    <property type="term" value="F:imidazoleglycerol-phosphate synthase activity"/>
    <property type="evidence" value="ECO:0007669"/>
    <property type="project" value="InterPro"/>
</dbReference>
<comment type="similarity">
    <text evidence="2 14">Belongs to the HisA/HisF family.</text>
</comment>
<evidence type="ECO:0000256" key="9">
    <source>
        <dbReference type="ARBA" id="ARBA00025475"/>
    </source>
</evidence>
<dbReference type="EC" id="4.3.2.10" evidence="4"/>
<dbReference type="Proteomes" id="UP000273977">
    <property type="component" value="Unassembled WGS sequence"/>
</dbReference>